<sequence length="749" mass="76219">MSHPFQRSSSHVSLEDVLCELSLSGKDVLARSLQKLRSLRAARLACTALRDAVDFSTVSLELRLKKQNPDKFARFGPLPLHRWPRCRSLTVHEGKKPDWTTDGLLAFALERVAPEHLLRITSLTLIGVPSHGLGVTALIRMLTNLLNVEIREPLPVDVRLQQRVFNALATLPSVDALSLTGIAAVGELHLLAGKLRRLELLKSDGLCAAPSITSLSRLQLLEQLTLTGVHDATALGSLLRALPRSLRLLSLTTSRLLSTPDSAPCNVTFTLNDRAAVAIEAAAAPGALRGTLSWAALAKLQSLGASFLQRLHRVSLPALRVDGPGAALDGPEQRLAQSLAARGAMLEVGFATEDGAWMRTGGGRGSVGNGGNDGGGDGSGGDGGGGGSGGDSGGDGGGDGGGGGCSATPPELVCGVLALARCRRLRLRLESGALGPWLSPEYCLSLSPDPRLAERGSGASPPAGSGCSGGGVSADGGKSGGGRCAPGGLPQARHLAPAPSAPRPHSVSLAALAVGELAARAAAGVGRSPVVLLRGPLLARLAAQPRREVALWMAGLVGRARGLTWGYRRPWRLLYIVLPAAGAVLADLGTDVRAARVVAAAVAAAPGAAPGGAAATAAATTSGSSAGGNSATGAVHEATDRETVAAATAAAAAAAHSSAAAAPTPSSVAATAAPAVPELAAMQLPGSGTEAGLLLSCTSALVVLLNQAAQWVLDGNGPGREWSRAERMRWLVEGWAEVRQLPEEEELLG</sequence>
<feature type="compositionally biased region" description="Gly residues" evidence="1">
    <location>
        <begin position="360"/>
        <end position="403"/>
    </location>
</feature>
<dbReference type="Proteomes" id="UP000075714">
    <property type="component" value="Unassembled WGS sequence"/>
</dbReference>
<keyword evidence="3" id="KW-1185">Reference proteome</keyword>
<accession>A0A150GA75</accession>
<protein>
    <submittedName>
        <fullName evidence="2">Uncharacterized protein</fullName>
    </submittedName>
</protein>
<evidence type="ECO:0000313" key="3">
    <source>
        <dbReference type="Proteomes" id="UP000075714"/>
    </source>
</evidence>
<proteinExistence type="predicted"/>
<evidence type="ECO:0000313" key="2">
    <source>
        <dbReference type="EMBL" id="KXZ46250.1"/>
    </source>
</evidence>
<name>A0A150GA75_GONPE</name>
<feature type="compositionally biased region" description="Low complexity" evidence="1">
    <location>
        <begin position="456"/>
        <end position="465"/>
    </location>
</feature>
<feature type="compositionally biased region" description="Gly residues" evidence="1">
    <location>
        <begin position="466"/>
        <end position="485"/>
    </location>
</feature>
<dbReference type="EMBL" id="LSYV01000046">
    <property type="protein sequence ID" value="KXZ46250.1"/>
    <property type="molecule type" value="Genomic_DNA"/>
</dbReference>
<feature type="region of interest" description="Disordered" evidence="1">
    <location>
        <begin position="357"/>
        <end position="403"/>
    </location>
</feature>
<feature type="region of interest" description="Disordered" evidence="1">
    <location>
        <begin position="451"/>
        <end position="502"/>
    </location>
</feature>
<dbReference type="AlphaFoldDB" id="A0A150GA75"/>
<feature type="compositionally biased region" description="Low complexity" evidence="1">
    <location>
        <begin position="618"/>
        <end position="635"/>
    </location>
</feature>
<reference evidence="3" key="1">
    <citation type="journal article" date="2016" name="Nat. Commun.">
        <title>The Gonium pectorale genome demonstrates co-option of cell cycle regulation during the evolution of multicellularity.</title>
        <authorList>
            <person name="Hanschen E.R."/>
            <person name="Marriage T.N."/>
            <person name="Ferris P.J."/>
            <person name="Hamaji T."/>
            <person name="Toyoda A."/>
            <person name="Fujiyama A."/>
            <person name="Neme R."/>
            <person name="Noguchi H."/>
            <person name="Minakuchi Y."/>
            <person name="Suzuki M."/>
            <person name="Kawai-Toyooka H."/>
            <person name="Smith D.R."/>
            <person name="Sparks H."/>
            <person name="Anderson J."/>
            <person name="Bakaric R."/>
            <person name="Luria V."/>
            <person name="Karger A."/>
            <person name="Kirschner M.W."/>
            <person name="Durand P.M."/>
            <person name="Michod R.E."/>
            <person name="Nozaki H."/>
            <person name="Olson B.J."/>
        </authorList>
    </citation>
    <scope>NUCLEOTIDE SEQUENCE [LARGE SCALE GENOMIC DNA]</scope>
    <source>
        <strain evidence="3">NIES-2863</strain>
    </source>
</reference>
<evidence type="ECO:0000256" key="1">
    <source>
        <dbReference type="SAM" id="MobiDB-lite"/>
    </source>
</evidence>
<gene>
    <name evidence="2" type="ORF">GPECTOR_45g120</name>
</gene>
<feature type="region of interest" description="Disordered" evidence="1">
    <location>
        <begin position="618"/>
        <end position="638"/>
    </location>
</feature>
<comment type="caution">
    <text evidence="2">The sequence shown here is derived from an EMBL/GenBank/DDBJ whole genome shotgun (WGS) entry which is preliminary data.</text>
</comment>
<organism evidence="2 3">
    <name type="scientific">Gonium pectorale</name>
    <name type="common">Green alga</name>
    <dbReference type="NCBI Taxonomy" id="33097"/>
    <lineage>
        <taxon>Eukaryota</taxon>
        <taxon>Viridiplantae</taxon>
        <taxon>Chlorophyta</taxon>
        <taxon>core chlorophytes</taxon>
        <taxon>Chlorophyceae</taxon>
        <taxon>CS clade</taxon>
        <taxon>Chlamydomonadales</taxon>
        <taxon>Volvocaceae</taxon>
        <taxon>Gonium</taxon>
    </lineage>
</organism>